<dbReference type="KEGG" id="cvn:111103055"/>
<dbReference type="GeneID" id="111103055"/>
<evidence type="ECO:0000256" key="1">
    <source>
        <dbReference type="SAM" id="Phobius"/>
    </source>
</evidence>
<gene>
    <name evidence="3" type="primary">LOC111103055</name>
</gene>
<keyword evidence="2" id="KW-1185">Reference proteome</keyword>
<evidence type="ECO:0000313" key="3">
    <source>
        <dbReference type="RefSeq" id="XP_022291761.1"/>
    </source>
</evidence>
<protein>
    <submittedName>
        <fullName evidence="3">Uncharacterized protein LOC111103055 isoform X1</fullName>
    </submittedName>
</protein>
<organism evidence="2 3">
    <name type="scientific">Crassostrea virginica</name>
    <name type="common">Eastern oyster</name>
    <dbReference type="NCBI Taxonomy" id="6565"/>
    <lineage>
        <taxon>Eukaryota</taxon>
        <taxon>Metazoa</taxon>
        <taxon>Spiralia</taxon>
        <taxon>Lophotrochozoa</taxon>
        <taxon>Mollusca</taxon>
        <taxon>Bivalvia</taxon>
        <taxon>Autobranchia</taxon>
        <taxon>Pteriomorphia</taxon>
        <taxon>Ostreida</taxon>
        <taxon>Ostreoidea</taxon>
        <taxon>Ostreidae</taxon>
        <taxon>Crassostrea</taxon>
    </lineage>
</organism>
<dbReference type="RefSeq" id="XP_022291761.1">
    <property type="nucleotide sequence ID" value="XM_022436053.1"/>
</dbReference>
<evidence type="ECO:0000313" key="2">
    <source>
        <dbReference type="Proteomes" id="UP000694844"/>
    </source>
</evidence>
<name>A0A8B8AKS7_CRAVI</name>
<dbReference type="AlphaFoldDB" id="A0A8B8AKS7"/>
<keyword evidence="1" id="KW-1133">Transmembrane helix</keyword>
<accession>A0A8B8AKS7</accession>
<proteinExistence type="predicted"/>
<reference evidence="3" key="1">
    <citation type="submission" date="2025-08" db="UniProtKB">
        <authorList>
            <consortium name="RefSeq"/>
        </authorList>
    </citation>
    <scope>IDENTIFICATION</scope>
    <source>
        <tissue evidence="3">Whole sample</tissue>
    </source>
</reference>
<dbReference type="OrthoDB" id="6092766at2759"/>
<sequence length="624" mass="71809">MDMARVDVCPKNLTKVIESSKKLRCGNDDYGNNQYLCLPNVNKTSLVEFCYNGTMGLQEKGICLQFSDGKLTKTNCVGFSSGCPETPFTIIDFYKYSACQELDLDHHCYKFDPHCPPNIHIQTRENFATVNLLSWSLGILLPVISFVVLLCILKLLKCERSNDGMEEHRKHLELTESQKLLKTSEEKRISLDTLKDATLEEMQRLLGEDQAFASLKLAVSRIKFCIEARTGMDGAYKNILDVLRIGTIISQNLESSIAEVKATCSFLSIVFQEDQYLLKNIKRLYDDENYSALPHQWKSAAGKLEESLINKNIRLTYLTEGTSKPEVDTLQNVISDNDIFKLLDPFQSEFKRLIGELNSKIALELKVESAVLATKLVDLYCKIASLHSYVLWQEFCIKQTDGYDKSTAKGVFEMIDRRRKSNFDMLRCITHPKVEHAVFLGVFHISENENVEHLLQIRDMEIPAVTERLCNGKIHIEWSYSPDVVLHMNESRYSIGGTTETTTEECKFIFEPEEKREMDNIFYIRSARLGWTDYYIQMKSSGKCQAIEIKSDEKKSKLVRKKLEVGVKWKLVSLMNDKKNPNFIITSLDWPGWCLYLESHRGEIRGKRDLEKVKEKGLWKIRDC</sequence>
<dbReference type="Proteomes" id="UP000694844">
    <property type="component" value="Chromosome 7"/>
</dbReference>
<keyword evidence="1" id="KW-0472">Membrane</keyword>
<keyword evidence="1" id="KW-0812">Transmembrane</keyword>
<feature type="transmembrane region" description="Helical" evidence="1">
    <location>
        <begin position="132"/>
        <end position="156"/>
    </location>
</feature>